<dbReference type="CDD" id="cd00165">
    <property type="entry name" value="S4"/>
    <property type="match status" value="1"/>
</dbReference>
<feature type="domain" description="RNA-binding S4" evidence="2">
    <location>
        <begin position="184"/>
        <end position="244"/>
    </location>
</feature>
<dbReference type="RefSeq" id="WP_057828956.1">
    <property type="nucleotide sequence ID" value="NZ_AYZE01000014.1"/>
</dbReference>
<keyword evidence="4" id="KW-1185">Reference proteome</keyword>
<dbReference type="SUPFAM" id="SSF55174">
    <property type="entry name" value="Alpha-L RNA-binding motif"/>
    <property type="match status" value="1"/>
</dbReference>
<dbReference type="Proteomes" id="UP000051131">
    <property type="component" value="Unassembled WGS sequence"/>
</dbReference>
<organism evidence="3 4">
    <name type="scientific">Liquorilactobacillus cacaonum DSM 21116</name>
    <dbReference type="NCBI Taxonomy" id="1423729"/>
    <lineage>
        <taxon>Bacteria</taxon>
        <taxon>Bacillati</taxon>
        <taxon>Bacillota</taxon>
        <taxon>Bacilli</taxon>
        <taxon>Lactobacillales</taxon>
        <taxon>Lactobacillaceae</taxon>
        <taxon>Liquorilactobacillus</taxon>
    </lineage>
</organism>
<dbReference type="AlphaFoldDB" id="A0A0R2CRB9"/>
<dbReference type="EMBL" id="AYZE01000014">
    <property type="protein sequence ID" value="KRM90732.1"/>
    <property type="molecule type" value="Genomic_DNA"/>
</dbReference>
<accession>A0A0R2CRB9</accession>
<dbReference type="InterPro" id="IPR012677">
    <property type="entry name" value="Nucleotide-bd_a/b_plait_sf"/>
</dbReference>
<dbReference type="PROSITE" id="PS50889">
    <property type="entry name" value="S4"/>
    <property type="match status" value="1"/>
</dbReference>
<dbReference type="STRING" id="1423729.FC80_GL000723"/>
<dbReference type="Gene3D" id="3.30.1370.160">
    <property type="match status" value="1"/>
</dbReference>
<comment type="caution">
    <text evidence="3">The sequence shown here is derived from an EMBL/GenBank/DDBJ whole genome shotgun (WGS) entry which is preliminary data.</text>
</comment>
<dbReference type="PANTHER" id="PTHR13633:SF3">
    <property type="entry name" value="MITOCHONDRIAL TRANSCRIPTION RESCUE FACTOR 1"/>
    <property type="match status" value="1"/>
</dbReference>
<dbReference type="Pfam" id="PF17774">
    <property type="entry name" value="YlmH_RBD"/>
    <property type="match status" value="1"/>
</dbReference>
<dbReference type="PANTHER" id="PTHR13633">
    <property type="entry name" value="MITOCHONDRIAL TRANSCRIPTION RESCUE FACTOR 1"/>
    <property type="match status" value="1"/>
</dbReference>
<evidence type="ECO:0000313" key="4">
    <source>
        <dbReference type="Proteomes" id="UP000051131"/>
    </source>
</evidence>
<gene>
    <name evidence="3" type="ORF">FC80_GL000723</name>
</gene>
<dbReference type="InterPro" id="IPR040591">
    <property type="entry name" value="RqcP2_RBD"/>
</dbReference>
<keyword evidence="1" id="KW-0694">RNA-binding</keyword>
<evidence type="ECO:0000259" key="2">
    <source>
        <dbReference type="SMART" id="SM00363"/>
    </source>
</evidence>
<sequence length="261" mass="30036">MDKQLIYQHFRSEETPVIDELISFISQASTEYRPVLTNFLNPREVYIAQTILNIEPGIKMKTDGLFTKAERQRILFYPEYYVPNEDDFDLALVWIKYPIKFATLKHSQILGALMHVGIDRSLLGDIVSDGEKWQFVTTAKMVNFLKLQIEQVGKVKVHLEEIARNNSILAVDEWQGIQMSVSSLRLDALIAGVYNLSRKHVKDLLASKKISLNWMNIEKPDAEIAEHDIISVRGYGRFRLNTLQGVSKKGKIRMEVDVLKK</sequence>
<dbReference type="GO" id="GO:0003723">
    <property type="term" value="F:RNA binding"/>
    <property type="evidence" value="ECO:0007669"/>
    <property type="project" value="UniProtKB-KW"/>
</dbReference>
<evidence type="ECO:0000256" key="1">
    <source>
        <dbReference type="PROSITE-ProRule" id="PRU00182"/>
    </source>
</evidence>
<proteinExistence type="predicted"/>
<dbReference type="PATRIC" id="fig|1423729.3.peg.731"/>
<dbReference type="Gene3D" id="3.30.70.330">
    <property type="match status" value="1"/>
</dbReference>
<dbReference type="OrthoDB" id="9812787at2"/>
<dbReference type="InterPro" id="IPR002942">
    <property type="entry name" value="S4_RNA-bd"/>
</dbReference>
<reference evidence="3 4" key="1">
    <citation type="journal article" date="2015" name="Genome Announc.">
        <title>Expanding the biotechnology potential of lactobacilli through comparative genomics of 213 strains and associated genera.</title>
        <authorList>
            <person name="Sun Z."/>
            <person name="Harris H.M."/>
            <person name="McCann A."/>
            <person name="Guo C."/>
            <person name="Argimon S."/>
            <person name="Zhang W."/>
            <person name="Yang X."/>
            <person name="Jeffery I.B."/>
            <person name="Cooney J.C."/>
            <person name="Kagawa T.F."/>
            <person name="Liu W."/>
            <person name="Song Y."/>
            <person name="Salvetti E."/>
            <person name="Wrobel A."/>
            <person name="Rasinkangas P."/>
            <person name="Parkhill J."/>
            <person name="Rea M.C."/>
            <person name="O'Sullivan O."/>
            <person name="Ritari J."/>
            <person name="Douillard F.P."/>
            <person name="Paul Ross R."/>
            <person name="Yang R."/>
            <person name="Briner A.E."/>
            <person name="Felis G.E."/>
            <person name="de Vos W.M."/>
            <person name="Barrangou R."/>
            <person name="Klaenhammer T.R."/>
            <person name="Caufield P.W."/>
            <person name="Cui Y."/>
            <person name="Zhang H."/>
            <person name="O'Toole P.W."/>
        </authorList>
    </citation>
    <scope>NUCLEOTIDE SEQUENCE [LARGE SCALE GENOMIC DNA]</scope>
    <source>
        <strain evidence="3 4">DSM 21116</strain>
    </source>
</reference>
<dbReference type="SMART" id="SM00363">
    <property type="entry name" value="S4"/>
    <property type="match status" value="1"/>
</dbReference>
<evidence type="ECO:0000313" key="3">
    <source>
        <dbReference type="EMBL" id="KRM90732.1"/>
    </source>
</evidence>
<dbReference type="Gene3D" id="3.10.290.10">
    <property type="entry name" value="RNA-binding S4 domain"/>
    <property type="match status" value="1"/>
</dbReference>
<protein>
    <submittedName>
        <fullName evidence="3">RNA binding protein</fullName>
    </submittedName>
</protein>
<dbReference type="InterPro" id="IPR036986">
    <property type="entry name" value="S4_RNA-bd_sf"/>
</dbReference>
<name>A0A0R2CRB9_9LACO</name>